<dbReference type="InterPro" id="IPR050644">
    <property type="entry name" value="PG_Glycine_Bridge_Synth"/>
</dbReference>
<dbReference type="RefSeq" id="WP_379880618.1">
    <property type="nucleotide sequence ID" value="NZ_JBHPON010000001.1"/>
</dbReference>
<dbReference type="InterPro" id="IPR016181">
    <property type="entry name" value="Acyl_CoA_acyltransferase"/>
</dbReference>
<comment type="caution">
    <text evidence="8">The sequence shown here is derived from an EMBL/GenBank/DDBJ whole genome shotgun (WGS) entry which is preliminary data.</text>
</comment>
<keyword evidence="9" id="KW-1185">Reference proteome</keyword>
<name>A0ABW1KTV0_9PROT</name>
<evidence type="ECO:0000256" key="2">
    <source>
        <dbReference type="ARBA" id="ARBA00022679"/>
    </source>
</evidence>
<dbReference type="Gene3D" id="3.40.630.30">
    <property type="match status" value="1"/>
</dbReference>
<dbReference type="PROSITE" id="PS51191">
    <property type="entry name" value="FEMABX"/>
    <property type="match status" value="1"/>
</dbReference>
<comment type="similarity">
    <text evidence="1">Belongs to the FemABX family.</text>
</comment>
<evidence type="ECO:0000256" key="3">
    <source>
        <dbReference type="ARBA" id="ARBA00022960"/>
    </source>
</evidence>
<organism evidence="8 9">
    <name type="scientific">Hyphococcus aureus</name>
    <dbReference type="NCBI Taxonomy" id="2666033"/>
    <lineage>
        <taxon>Bacteria</taxon>
        <taxon>Pseudomonadati</taxon>
        <taxon>Pseudomonadota</taxon>
        <taxon>Alphaproteobacteria</taxon>
        <taxon>Parvularculales</taxon>
        <taxon>Parvularculaceae</taxon>
        <taxon>Hyphococcus</taxon>
    </lineage>
</organism>
<protein>
    <submittedName>
        <fullName evidence="8">FemAB family XrtA/PEP-CTERM system-associated protein</fullName>
    </submittedName>
</protein>
<accession>A0ABW1KTV0</accession>
<dbReference type="NCBIfam" id="TIGR03019">
    <property type="entry name" value="pepcterm_femAB"/>
    <property type="match status" value="1"/>
</dbReference>
<sequence>MNAPLSITPGSPLSVTVETQCDAAEWDEFVSAQPHGTFFHLSGWGRAVKAAYGYETFYITARREGRLAGVLPLTMARTPLLGASLISTAFSVGGGPLARDGDALQALLHAANKLGEETAVRYIECRSDFEAKGWLAQSGRHAGFVTPLLKDDKEALAAIPRKRRAEIRKAIDAVNKGDLTVRHEGSPDLFYRLYAQSLHRLGTPVFPRRFLSALMDAFSTETEISVIEHHGEPVAALLSFYFKDKVLPYYVGATEKARPTRAFDFIYWSAMRRAAEKGYEYFDFGRSKIDTGAYAYKKLWGIDPHPFTYRINLISDDAPPDINVNNPKFAVFSKLWPRLPGFAANRLGPLLAPNFP</sequence>
<evidence type="ECO:0000259" key="7">
    <source>
        <dbReference type="Pfam" id="PF13480"/>
    </source>
</evidence>
<evidence type="ECO:0000313" key="9">
    <source>
        <dbReference type="Proteomes" id="UP001596116"/>
    </source>
</evidence>
<gene>
    <name evidence="8" type="ORF">ACFMB1_00870</name>
</gene>
<dbReference type="Proteomes" id="UP001596116">
    <property type="component" value="Unassembled WGS sequence"/>
</dbReference>
<evidence type="ECO:0000256" key="5">
    <source>
        <dbReference type="ARBA" id="ARBA00023315"/>
    </source>
</evidence>
<dbReference type="SUPFAM" id="SSF55729">
    <property type="entry name" value="Acyl-CoA N-acyltransferases (Nat)"/>
    <property type="match status" value="2"/>
</dbReference>
<evidence type="ECO:0000256" key="6">
    <source>
        <dbReference type="ARBA" id="ARBA00023316"/>
    </source>
</evidence>
<dbReference type="Pfam" id="PF13480">
    <property type="entry name" value="Acetyltransf_6"/>
    <property type="match status" value="1"/>
</dbReference>
<keyword evidence="3" id="KW-0133">Cell shape</keyword>
<keyword evidence="6" id="KW-0961">Cell wall biogenesis/degradation</keyword>
<feature type="domain" description="BioF2-like acetyltransferase" evidence="7">
    <location>
        <begin position="161"/>
        <end position="298"/>
    </location>
</feature>
<dbReference type="InterPro" id="IPR017469">
    <property type="entry name" value="PEP-CTERM_FemAB-rel"/>
</dbReference>
<evidence type="ECO:0000256" key="4">
    <source>
        <dbReference type="ARBA" id="ARBA00022984"/>
    </source>
</evidence>
<evidence type="ECO:0000313" key="8">
    <source>
        <dbReference type="EMBL" id="MFC6034071.1"/>
    </source>
</evidence>
<evidence type="ECO:0000256" key="1">
    <source>
        <dbReference type="ARBA" id="ARBA00009943"/>
    </source>
</evidence>
<keyword evidence="4" id="KW-0573">Peptidoglycan synthesis</keyword>
<dbReference type="PANTHER" id="PTHR36174">
    <property type="entry name" value="LIPID II:GLYCINE GLYCYLTRANSFERASE"/>
    <property type="match status" value="1"/>
</dbReference>
<reference evidence="8 9" key="1">
    <citation type="submission" date="2024-09" db="EMBL/GenBank/DDBJ databases">
        <authorList>
            <person name="Zhang Z.-H."/>
        </authorList>
    </citation>
    <scope>NUCLEOTIDE SEQUENCE [LARGE SCALE GENOMIC DNA]</scope>
    <source>
        <strain evidence="8 9">HHTR114</strain>
    </source>
</reference>
<dbReference type="EMBL" id="JBHPON010000001">
    <property type="protein sequence ID" value="MFC6034071.1"/>
    <property type="molecule type" value="Genomic_DNA"/>
</dbReference>
<dbReference type="InterPro" id="IPR003447">
    <property type="entry name" value="FEMABX"/>
</dbReference>
<dbReference type="InterPro" id="IPR038740">
    <property type="entry name" value="BioF2-like_GNAT_dom"/>
</dbReference>
<keyword evidence="5" id="KW-0012">Acyltransferase</keyword>
<keyword evidence="2" id="KW-0808">Transferase</keyword>
<dbReference type="PANTHER" id="PTHR36174:SF1">
    <property type="entry name" value="LIPID II:GLYCINE GLYCYLTRANSFERASE"/>
    <property type="match status" value="1"/>
</dbReference>
<proteinExistence type="inferred from homology"/>